<dbReference type="AlphaFoldDB" id="A0AAU7DDY5"/>
<dbReference type="EMBL" id="CP121196">
    <property type="protein sequence ID" value="XBH15540.1"/>
    <property type="molecule type" value="Genomic_DNA"/>
</dbReference>
<feature type="domain" description="VOC" evidence="1">
    <location>
        <begin position="205"/>
        <end position="313"/>
    </location>
</feature>
<dbReference type="InterPro" id="IPR004360">
    <property type="entry name" value="Glyas_Fos-R_dOase_dom"/>
</dbReference>
<feature type="domain" description="VOC" evidence="1">
    <location>
        <begin position="67"/>
        <end position="186"/>
    </location>
</feature>
<dbReference type="SUPFAM" id="SSF54593">
    <property type="entry name" value="Glyoxalase/Bleomycin resistance protein/Dihydroxybiphenyl dioxygenase"/>
    <property type="match status" value="2"/>
</dbReference>
<dbReference type="RefSeq" id="WP_348260773.1">
    <property type="nucleotide sequence ID" value="NZ_CP121196.1"/>
</dbReference>
<proteinExistence type="predicted"/>
<dbReference type="InterPro" id="IPR037523">
    <property type="entry name" value="VOC_core"/>
</dbReference>
<gene>
    <name evidence="2" type="ORF">P8935_13270</name>
</gene>
<dbReference type="Gene3D" id="3.10.180.10">
    <property type="entry name" value="2,3-Dihydroxybiphenyl 1,2-Dioxygenase, domain 1"/>
    <property type="match status" value="2"/>
</dbReference>
<organism evidence="2">
    <name type="scientific">Telmatobacter sp. DSM 110680</name>
    <dbReference type="NCBI Taxonomy" id="3036704"/>
    <lineage>
        <taxon>Bacteria</taxon>
        <taxon>Pseudomonadati</taxon>
        <taxon>Acidobacteriota</taxon>
        <taxon>Terriglobia</taxon>
        <taxon>Terriglobales</taxon>
        <taxon>Acidobacteriaceae</taxon>
        <taxon>Telmatobacter</taxon>
    </lineage>
</organism>
<dbReference type="PROSITE" id="PS51819">
    <property type="entry name" value="VOC"/>
    <property type="match status" value="2"/>
</dbReference>
<sequence>MANSNLPERPSLEHLKKLAKTRLQQLRVSDPDAQLATALLHVAREQGYPSWRALKARVDAQPKAKKIVNPVMRFLATANIERSIAFYRDVLGFEVKQHQSGYEATLGPARIEIGKEAFAPGDLNLKNPQPPGSTIMFLQSHDVVATHAAIRARGASPSEIQKVNWIKMRMFEVRDPDGNVVWFGQSYHQGQDSPSRRDAQPHGIRRALPELPFDNVAAAVDYYRDILGFRINYQQDDLGVMDRDAITVLLIARTEQHKGIGSFGTYVSDVDALYAELLARNAHILGEPVSYPWGLRNFCLLDLEGNRITFSQTFE</sequence>
<protein>
    <submittedName>
        <fullName evidence="2">VOC family protein</fullName>
    </submittedName>
</protein>
<dbReference type="PANTHER" id="PTHR36503:SF1">
    <property type="entry name" value="BLR2520 PROTEIN"/>
    <property type="match status" value="1"/>
</dbReference>
<dbReference type="Pfam" id="PF00903">
    <property type="entry name" value="Glyoxalase"/>
    <property type="match status" value="2"/>
</dbReference>
<dbReference type="PANTHER" id="PTHR36503">
    <property type="entry name" value="BLR2520 PROTEIN"/>
    <property type="match status" value="1"/>
</dbReference>
<evidence type="ECO:0000259" key="1">
    <source>
        <dbReference type="PROSITE" id="PS51819"/>
    </source>
</evidence>
<name>A0AAU7DDY5_9BACT</name>
<evidence type="ECO:0000313" key="2">
    <source>
        <dbReference type="EMBL" id="XBH15540.1"/>
    </source>
</evidence>
<dbReference type="InterPro" id="IPR029068">
    <property type="entry name" value="Glyas_Bleomycin-R_OHBP_Dase"/>
</dbReference>
<accession>A0AAU7DDY5</accession>
<reference evidence="2" key="1">
    <citation type="submission" date="2023-03" db="EMBL/GenBank/DDBJ databases">
        <title>Edaphobacter sp.</title>
        <authorList>
            <person name="Huber K.J."/>
            <person name="Papendorf J."/>
            <person name="Pilke C."/>
            <person name="Bunk B."/>
            <person name="Sproeer C."/>
            <person name="Pester M."/>
        </authorList>
    </citation>
    <scope>NUCLEOTIDE SEQUENCE</scope>
    <source>
        <strain evidence="2">DSM 110680</strain>
    </source>
</reference>